<keyword evidence="5 7" id="KW-1133">Transmembrane helix</keyword>
<dbReference type="OrthoDB" id="5506409at2"/>
<dbReference type="SUPFAM" id="SSF103473">
    <property type="entry name" value="MFS general substrate transporter"/>
    <property type="match status" value="1"/>
</dbReference>
<feature type="domain" description="Major facilitator superfamily (MFS) profile" evidence="8">
    <location>
        <begin position="11"/>
        <end position="492"/>
    </location>
</feature>
<accession>A0A0U1NVT2</accession>
<feature type="transmembrane region" description="Helical" evidence="7">
    <location>
        <begin position="163"/>
        <end position="184"/>
    </location>
</feature>
<proteinExistence type="predicted"/>
<keyword evidence="6 7" id="KW-0472">Membrane</keyword>
<evidence type="ECO:0000313" key="9">
    <source>
        <dbReference type="EMBL" id="CRK82150.1"/>
    </source>
</evidence>
<reference evidence="10" key="1">
    <citation type="submission" date="2015-05" db="EMBL/GenBank/DDBJ databases">
        <authorList>
            <person name="Urmite Genomes"/>
        </authorList>
    </citation>
    <scope>NUCLEOTIDE SEQUENCE [LARGE SCALE GENOMIC DNA]</scope>
    <source>
        <strain evidence="10">LF1</strain>
    </source>
</reference>
<feature type="transmembrane region" description="Helical" evidence="7">
    <location>
        <begin position="393"/>
        <end position="414"/>
    </location>
</feature>
<dbReference type="PANTHER" id="PTHR42718:SF42">
    <property type="entry name" value="EXPORT PROTEIN"/>
    <property type="match status" value="1"/>
</dbReference>
<dbReference type="NCBIfam" id="TIGR00711">
    <property type="entry name" value="efflux_EmrB"/>
    <property type="match status" value="1"/>
</dbReference>
<evidence type="ECO:0000256" key="4">
    <source>
        <dbReference type="ARBA" id="ARBA00022692"/>
    </source>
</evidence>
<keyword evidence="10" id="KW-1185">Reference proteome</keyword>
<dbReference type="Proteomes" id="UP000199087">
    <property type="component" value="Unassembled WGS sequence"/>
</dbReference>
<keyword evidence="4 7" id="KW-0812">Transmembrane</keyword>
<dbReference type="InterPro" id="IPR020846">
    <property type="entry name" value="MFS_dom"/>
</dbReference>
<gene>
    <name evidence="9" type="ORF">BN000_02071</name>
</gene>
<keyword evidence="2" id="KW-0813">Transport</keyword>
<feature type="transmembrane region" description="Helical" evidence="7">
    <location>
        <begin position="331"/>
        <end position="348"/>
    </location>
</feature>
<dbReference type="Pfam" id="PF07690">
    <property type="entry name" value="MFS_1"/>
    <property type="match status" value="1"/>
</dbReference>
<feature type="transmembrane region" description="Helical" evidence="7">
    <location>
        <begin position="228"/>
        <end position="245"/>
    </location>
</feature>
<dbReference type="GO" id="GO:0022857">
    <property type="term" value="F:transmembrane transporter activity"/>
    <property type="evidence" value="ECO:0007669"/>
    <property type="project" value="InterPro"/>
</dbReference>
<dbReference type="GO" id="GO:0005886">
    <property type="term" value="C:plasma membrane"/>
    <property type="evidence" value="ECO:0007669"/>
    <property type="project" value="UniProtKB-SubCell"/>
</dbReference>
<dbReference type="EMBL" id="CVRB01000002">
    <property type="protein sequence ID" value="CRK82150.1"/>
    <property type="molecule type" value="Genomic_DNA"/>
</dbReference>
<comment type="subcellular location">
    <subcellularLocation>
        <location evidence="1">Cell membrane</location>
        <topology evidence="1">Multi-pass membrane protein</topology>
    </subcellularLocation>
</comment>
<feature type="transmembrane region" description="Helical" evidence="7">
    <location>
        <begin position="138"/>
        <end position="157"/>
    </location>
</feature>
<feature type="transmembrane region" description="Helical" evidence="7">
    <location>
        <begin position="354"/>
        <end position="372"/>
    </location>
</feature>
<name>A0A0U1NVT2_9BACI</name>
<dbReference type="PROSITE" id="PS50850">
    <property type="entry name" value="MFS"/>
    <property type="match status" value="1"/>
</dbReference>
<evidence type="ECO:0000256" key="2">
    <source>
        <dbReference type="ARBA" id="ARBA00022448"/>
    </source>
</evidence>
<dbReference type="InterPro" id="IPR036259">
    <property type="entry name" value="MFS_trans_sf"/>
</dbReference>
<dbReference type="STRING" id="1499688.BN000_02071"/>
<evidence type="ECO:0000256" key="6">
    <source>
        <dbReference type="ARBA" id="ARBA00023136"/>
    </source>
</evidence>
<evidence type="ECO:0000256" key="5">
    <source>
        <dbReference type="ARBA" id="ARBA00022989"/>
    </source>
</evidence>
<dbReference type="CDD" id="cd17321">
    <property type="entry name" value="MFS_MMR_MDR_like"/>
    <property type="match status" value="1"/>
</dbReference>
<dbReference type="AlphaFoldDB" id="A0A0U1NVT2"/>
<feature type="transmembrane region" description="Helical" evidence="7">
    <location>
        <begin position="301"/>
        <end position="319"/>
    </location>
</feature>
<feature type="transmembrane region" description="Helical" evidence="7">
    <location>
        <begin position="77"/>
        <end position="96"/>
    </location>
</feature>
<protein>
    <submittedName>
        <fullName evidence="9">EmrB/QacA subfamily drug resistance transporter</fullName>
    </submittedName>
</protein>
<keyword evidence="3" id="KW-1003">Cell membrane</keyword>
<feature type="transmembrane region" description="Helical" evidence="7">
    <location>
        <begin position="47"/>
        <end position="65"/>
    </location>
</feature>
<dbReference type="PANTHER" id="PTHR42718">
    <property type="entry name" value="MAJOR FACILITATOR SUPERFAMILY MULTIDRUG TRANSPORTER MFSC"/>
    <property type="match status" value="1"/>
</dbReference>
<feature type="transmembrane region" description="Helical" evidence="7">
    <location>
        <begin position="469"/>
        <end position="488"/>
    </location>
</feature>
<dbReference type="RefSeq" id="WP_090634940.1">
    <property type="nucleotide sequence ID" value="NZ_CVRB01000002.1"/>
</dbReference>
<dbReference type="InterPro" id="IPR004638">
    <property type="entry name" value="EmrB-like"/>
</dbReference>
<evidence type="ECO:0000256" key="1">
    <source>
        <dbReference type="ARBA" id="ARBA00004651"/>
    </source>
</evidence>
<dbReference type="InterPro" id="IPR011701">
    <property type="entry name" value="MFS"/>
</dbReference>
<organism evidence="9 10">
    <name type="scientific">Neobacillus massiliamazoniensis</name>
    <dbReference type="NCBI Taxonomy" id="1499688"/>
    <lineage>
        <taxon>Bacteria</taxon>
        <taxon>Bacillati</taxon>
        <taxon>Bacillota</taxon>
        <taxon>Bacilli</taxon>
        <taxon>Bacillales</taxon>
        <taxon>Bacillaceae</taxon>
        <taxon>Neobacillus</taxon>
    </lineage>
</organism>
<dbReference type="Gene3D" id="1.20.1720.10">
    <property type="entry name" value="Multidrug resistance protein D"/>
    <property type="match status" value="1"/>
</dbReference>
<evidence type="ECO:0000256" key="3">
    <source>
        <dbReference type="ARBA" id="ARBA00022475"/>
    </source>
</evidence>
<evidence type="ECO:0000256" key="7">
    <source>
        <dbReference type="SAM" id="Phobius"/>
    </source>
</evidence>
<feature type="transmembrane region" description="Helical" evidence="7">
    <location>
        <begin position="266"/>
        <end position="289"/>
    </location>
</feature>
<evidence type="ECO:0000313" key="10">
    <source>
        <dbReference type="Proteomes" id="UP000199087"/>
    </source>
</evidence>
<feature type="transmembrane region" description="Helical" evidence="7">
    <location>
        <begin position="102"/>
        <end position="126"/>
    </location>
</feature>
<evidence type="ECO:0000259" key="8">
    <source>
        <dbReference type="PROSITE" id="PS50850"/>
    </source>
</evidence>
<sequence length="500" mass="52955">MEKMKTRRWLVLGAISFALLAVGLDMTVLNIALPTLATELAASTSELQWFANSYNLVLAALLLPAGMLGDRYGRKKMLLIALFVFGLGSLGCAYADSPEMLIGMRIVLGLGAAFLMPLSMSILPVLFSGAERTKAMMIWATANMLGIPLGPIVGGWLLKNYHWGSVFLLNLPFVVIGFLAISILMPESRSQIRGKIDFIGVLTSSIGLVSITYGVIKAGEKSWGNSEVIFTILVGLLALCLFVLWQRRTKYPLIDLTLFRSPSFTWGSVLATLVSFAMFGILFTMPLFFQAVGGIDTLGTGLRLLPLIAGLIVGAKVSGKLVLKIGTKNNVAIGFLFLAAGLAIGAMTKVDSTLSFSAFWITITGIGLGLALPTAMDSALGELTAERSGVGSALIMAMRQVGGAFGVAILGTVLNSSYHSGLELTGLPAKVANTIEQSVSAGVAVAEKLQSSKLLNNVRGAFVNGMDTMLLVCAGIAIFGVLCTLVFLPRKQSNLEEKDA</sequence>
<dbReference type="Gene3D" id="1.20.1250.20">
    <property type="entry name" value="MFS general substrate transporter like domains"/>
    <property type="match status" value="1"/>
</dbReference>
<feature type="transmembrane region" description="Helical" evidence="7">
    <location>
        <begin position="196"/>
        <end position="216"/>
    </location>
</feature>